<dbReference type="InterPro" id="IPR025661">
    <property type="entry name" value="Pept_asp_AS"/>
</dbReference>
<dbReference type="Proteomes" id="UP001367676">
    <property type="component" value="Unassembled WGS sequence"/>
</dbReference>
<keyword evidence="5" id="KW-1185">Reference proteome</keyword>
<dbReference type="AlphaFoldDB" id="A0AAN9TV83"/>
<gene>
    <name evidence="4" type="ORF">V9T40_006057</name>
</gene>
<evidence type="ECO:0000313" key="5">
    <source>
        <dbReference type="Proteomes" id="UP001367676"/>
    </source>
</evidence>
<reference evidence="4 5" key="1">
    <citation type="submission" date="2024-03" db="EMBL/GenBank/DDBJ databases">
        <title>Adaptation during the transition from Ophiocordyceps entomopathogen to insect associate is accompanied by gene loss and intensified selection.</title>
        <authorList>
            <person name="Ward C.M."/>
            <person name="Onetto C.A."/>
            <person name="Borneman A.R."/>
        </authorList>
    </citation>
    <scope>NUCLEOTIDE SEQUENCE [LARGE SCALE GENOMIC DNA]</scope>
    <source>
        <strain evidence="4">AWRI1</strain>
        <tissue evidence="4">Single Adult Female</tissue>
    </source>
</reference>
<dbReference type="SMART" id="SM00645">
    <property type="entry name" value="Pept_C1"/>
    <property type="match status" value="1"/>
</dbReference>
<accession>A0AAN9TV83</accession>
<dbReference type="InterPro" id="IPR000668">
    <property type="entry name" value="Peptidase_C1A_C"/>
</dbReference>
<evidence type="ECO:0000313" key="4">
    <source>
        <dbReference type="EMBL" id="KAK7604871.1"/>
    </source>
</evidence>
<dbReference type="PROSITE" id="PS00640">
    <property type="entry name" value="THIOL_PROTEASE_ASN"/>
    <property type="match status" value="1"/>
</dbReference>
<evidence type="ECO:0000259" key="3">
    <source>
        <dbReference type="SMART" id="SM00645"/>
    </source>
</evidence>
<dbReference type="GO" id="GO:0006508">
    <property type="term" value="P:proteolysis"/>
    <property type="evidence" value="ECO:0007669"/>
    <property type="project" value="InterPro"/>
</dbReference>
<organism evidence="4 5">
    <name type="scientific">Parthenolecanium corni</name>
    <dbReference type="NCBI Taxonomy" id="536013"/>
    <lineage>
        <taxon>Eukaryota</taxon>
        <taxon>Metazoa</taxon>
        <taxon>Ecdysozoa</taxon>
        <taxon>Arthropoda</taxon>
        <taxon>Hexapoda</taxon>
        <taxon>Insecta</taxon>
        <taxon>Pterygota</taxon>
        <taxon>Neoptera</taxon>
        <taxon>Paraneoptera</taxon>
        <taxon>Hemiptera</taxon>
        <taxon>Sternorrhyncha</taxon>
        <taxon>Coccoidea</taxon>
        <taxon>Coccidae</taxon>
        <taxon>Parthenolecanium</taxon>
    </lineage>
</organism>
<sequence length="114" mass="12577">MTRDALLDAEDVIASAGDTEITIREVAGHNSITGSQGYKRCNCVYYSEYCQKNPKARLNHALLAVGFGTTDEGEDYWLIKNSWGTGWGDNGFFKIARNKNSHCGIADHSNYPIA</sequence>
<dbReference type="InterPro" id="IPR013128">
    <property type="entry name" value="Peptidase_C1A"/>
</dbReference>
<dbReference type="PROSITE" id="PS00639">
    <property type="entry name" value="THIOL_PROTEASE_HIS"/>
    <property type="match status" value="1"/>
</dbReference>
<dbReference type="InterPro" id="IPR038765">
    <property type="entry name" value="Papain-like_cys_pep_sf"/>
</dbReference>
<dbReference type="SUPFAM" id="SSF54001">
    <property type="entry name" value="Cysteine proteinases"/>
    <property type="match status" value="1"/>
</dbReference>
<evidence type="ECO:0000256" key="2">
    <source>
        <dbReference type="ARBA" id="ARBA00023157"/>
    </source>
</evidence>
<keyword evidence="2" id="KW-1015">Disulfide bond</keyword>
<dbReference type="InterPro" id="IPR025660">
    <property type="entry name" value="Pept_his_AS"/>
</dbReference>
<protein>
    <recommendedName>
        <fullName evidence="3">Peptidase C1A papain C-terminal domain-containing protein</fullName>
    </recommendedName>
</protein>
<dbReference type="Gene3D" id="3.90.70.10">
    <property type="entry name" value="Cysteine proteinases"/>
    <property type="match status" value="1"/>
</dbReference>
<comment type="similarity">
    <text evidence="1">Belongs to the peptidase C1 family.</text>
</comment>
<feature type="domain" description="Peptidase C1A papain C-terminal" evidence="3">
    <location>
        <begin position="3"/>
        <end position="113"/>
    </location>
</feature>
<comment type="caution">
    <text evidence="4">The sequence shown here is derived from an EMBL/GenBank/DDBJ whole genome shotgun (WGS) entry which is preliminary data.</text>
</comment>
<evidence type="ECO:0000256" key="1">
    <source>
        <dbReference type="ARBA" id="ARBA00008455"/>
    </source>
</evidence>
<dbReference type="EMBL" id="JBBCAQ010000003">
    <property type="protein sequence ID" value="KAK7604871.1"/>
    <property type="molecule type" value="Genomic_DNA"/>
</dbReference>
<proteinExistence type="inferred from homology"/>
<dbReference type="Pfam" id="PF00112">
    <property type="entry name" value="Peptidase_C1"/>
    <property type="match status" value="1"/>
</dbReference>
<dbReference type="PANTHER" id="PTHR12411">
    <property type="entry name" value="CYSTEINE PROTEASE FAMILY C1-RELATED"/>
    <property type="match status" value="1"/>
</dbReference>
<dbReference type="GO" id="GO:0008234">
    <property type="term" value="F:cysteine-type peptidase activity"/>
    <property type="evidence" value="ECO:0007669"/>
    <property type="project" value="InterPro"/>
</dbReference>
<name>A0AAN9TV83_9HEMI</name>